<dbReference type="InterPro" id="IPR020628">
    <property type="entry name" value="Formate_THF_ligase_CS"/>
</dbReference>
<dbReference type="Gene3D" id="3.40.50.300">
    <property type="entry name" value="P-loop containing nucleotide triphosphate hydrolases"/>
    <property type="match status" value="2"/>
</dbReference>
<dbReference type="PROSITE" id="PS00767">
    <property type="entry name" value="THF_DHG_CYH_2"/>
    <property type="match status" value="1"/>
</dbReference>
<dbReference type="FunFam" id="3.40.50.10860:FF:000005">
    <property type="entry name" value="C-1-tetrahydrofolate synthase, cytoplasmic, putative"/>
    <property type="match status" value="1"/>
</dbReference>
<comment type="similarity">
    <text evidence="3">In the C-terminal section; belongs to the formate--tetrahydrofolate ligase family.</text>
</comment>
<dbReference type="EC" id="3.5.4.9" evidence="6"/>
<comment type="similarity">
    <text evidence="2">In the N-terminal section; belongs to the tetrahydrofolate dehydrogenase/cyclohydrolase family.</text>
</comment>
<evidence type="ECO:0000259" key="20">
    <source>
        <dbReference type="Pfam" id="PF02882"/>
    </source>
</evidence>
<dbReference type="SUPFAM" id="SSF52540">
    <property type="entry name" value="P-loop containing nucleoside triphosphate hydrolases"/>
    <property type="match status" value="1"/>
</dbReference>
<evidence type="ECO:0000256" key="14">
    <source>
        <dbReference type="ARBA" id="ARBA00022857"/>
    </source>
</evidence>
<evidence type="ECO:0000256" key="4">
    <source>
        <dbReference type="ARBA" id="ARBA00011738"/>
    </source>
</evidence>
<dbReference type="GO" id="GO:0004329">
    <property type="term" value="F:formate-tetrahydrofolate ligase activity"/>
    <property type="evidence" value="ECO:0007669"/>
    <property type="project" value="UniProtKB-EC"/>
</dbReference>
<keyword evidence="12 21" id="KW-0378">Hydrolase</keyword>
<dbReference type="Gene3D" id="3.40.50.720">
    <property type="entry name" value="NAD(P)-binding Rossmann-like Domain"/>
    <property type="match status" value="1"/>
</dbReference>
<keyword evidence="11" id="KW-0547">Nucleotide-binding</keyword>
<dbReference type="PANTHER" id="PTHR48099:SF5">
    <property type="entry name" value="C-1-TETRAHYDROFOLATE SYNTHASE, CYTOPLASMIC"/>
    <property type="match status" value="1"/>
</dbReference>
<dbReference type="FunFam" id="3.40.50.300:FF:001522">
    <property type="entry name" value="Probable MIS1-C1-tetrahydrofolate synthase, mitochondrial"/>
    <property type="match status" value="1"/>
</dbReference>
<dbReference type="Pfam" id="PF01268">
    <property type="entry name" value="FTHFS"/>
    <property type="match status" value="1"/>
</dbReference>
<evidence type="ECO:0000256" key="11">
    <source>
        <dbReference type="ARBA" id="ARBA00022741"/>
    </source>
</evidence>
<evidence type="ECO:0000256" key="1">
    <source>
        <dbReference type="ARBA" id="ARBA00004777"/>
    </source>
</evidence>
<dbReference type="EC" id="1.5.1.5" evidence="7"/>
<dbReference type="Gene3D" id="3.10.410.10">
    <property type="entry name" value="Formyltetrahydrofolate synthetase, domain 3"/>
    <property type="match status" value="1"/>
</dbReference>
<dbReference type="Gene3D" id="3.40.50.10860">
    <property type="entry name" value="Leucine Dehydrogenase, chain A, domain 1"/>
    <property type="match status" value="1"/>
</dbReference>
<keyword evidence="10" id="KW-0436">Ligase</keyword>
<dbReference type="GO" id="GO:0004488">
    <property type="term" value="F:methylenetetrahydrofolate dehydrogenase (NADP+) activity"/>
    <property type="evidence" value="ECO:0007669"/>
    <property type="project" value="UniProtKB-EC"/>
</dbReference>
<dbReference type="AlphaFoldDB" id="A0A6B2EDS8"/>
<sequence length="934" mass="101127">MVTEAKILSGTQISKDIRDVLREKVNQFSKKLPAFKPRLAIVQVGCREDSNVYIRMKLKAASEIGIDARLVQYPETITERDLLMKLQRLNNDPTIHGIIVQMPLDCVNEIDAHLITDSVSPSKDVDGLNTINEGRVCVGEMTGFLPCTPNGCIELIRRTGVQIAGANAVVLGRSKIVGTPVAELLKWNHATVTVCHSKTLNLSEQTKNADILVVAIGKPEFVRGDWIKPGAVVIDCGINAVQDSTKISGQRLVGDVCYEEARQVASYITPVPGGVGPMTVAMLMQNTVQSAENAYKKLLKMSWDLQVLPLNLQKPVPSDIEIARSQVPKDVSFLASEVGIIPEEVSLYGTKKAKISLSILDRLKNNVDGKYIVVAGITPTPLGEGKSTTLVGLAQALSAHKKKKAFACLRQPSQGPTFGIKGGAAGGGYSQVIPMEDFNLHLTGDIHAITAANNLLAAQLDARIFHEATQTDAALYERLVPKVKGERKFSKIQQRRLDRLGITKTDPDTLTSEEVAKFVRLDIDPTKVVWTRVVDINDRYLRRITIGQASTEKGFTRETSFSISVASELMAILALCTSLEDMKERISRVVVAFDKSGNPVTADDLGMTGAMMVLLKDTLEPTLMQTLEGTPVFVHAGPFANIAHGCNSIISDNIALKLVGREGYVVTEAGFGSDIGMEKFFNIKCRTSKKVPSAIVLVATVRALKMHGGGPPVTAGSSRKEYSEENLELLKKGLPNLLKHVSNGTKYGIPVLVSINAHSNDTAAEHKMIRDAALKQGALAAVVSNHWSEGGAGAMALADAVVKACTNKSKFKFLYDLKLSIEEKIILIAKEMYGAGSVDFNTRVREMMRLLTEKGYKNLPICMAKTQLSLSGNPELKGAPTDFKLPVTDLYLSAGAGFIVAIAGDISKMPGLPTRPCVYDIDLNTETGEIEGLF</sequence>
<keyword evidence="16" id="KW-0511">Multifunctional enzyme</keyword>
<comment type="pathway">
    <text evidence="1">One-carbon metabolism; tetrahydrofolate interconversion.</text>
</comment>
<comment type="catalytic activity">
    <reaction evidence="18">
        <text>(6S)-5,6,7,8-tetrahydrofolate + formate + ATP = (6R)-10-formyltetrahydrofolate + ADP + phosphate</text>
        <dbReference type="Rhea" id="RHEA:20221"/>
        <dbReference type="ChEBI" id="CHEBI:15740"/>
        <dbReference type="ChEBI" id="CHEBI:30616"/>
        <dbReference type="ChEBI" id="CHEBI:43474"/>
        <dbReference type="ChEBI" id="CHEBI:57453"/>
        <dbReference type="ChEBI" id="CHEBI:195366"/>
        <dbReference type="ChEBI" id="CHEBI:456216"/>
        <dbReference type="EC" id="6.3.4.3"/>
    </reaction>
</comment>
<proteinExistence type="inferred from homology"/>
<keyword evidence="14" id="KW-0521">NADP</keyword>
<evidence type="ECO:0000256" key="17">
    <source>
        <dbReference type="ARBA" id="ARBA00036357"/>
    </source>
</evidence>
<dbReference type="CDD" id="cd01080">
    <property type="entry name" value="NAD_bind_m-THF_DH_Cyclohyd"/>
    <property type="match status" value="1"/>
</dbReference>
<dbReference type="GO" id="GO:0005829">
    <property type="term" value="C:cytosol"/>
    <property type="evidence" value="ECO:0007669"/>
    <property type="project" value="TreeGrafter"/>
</dbReference>
<dbReference type="HAMAP" id="MF_01543">
    <property type="entry name" value="FTHFS"/>
    <property type="match status" value="1"/>
</dbReference>
<evidence type="ECO:0000256" key="7">
    <source>
        <dbReference type="ARBA" id="ARBA00012859"/>
    </source>
</evidence>
<dbReference type="FunFam" id="3.40.50.300:FF:000245">
    <property type="entry name" value="C-1-tetrahydrofolate synthase, cytoplasmic"/>
    <property type="match status" value="1"/>
</dbReference>
<evidence type="ECO:0000256" key="8">
    <source>
        <dbReference type="ARBA" id="ARBA00017592"/>
    </source>
</evidence>
<dbReference type="GO" id="GO:0004477">
    <property type="term" value="F:methenyltetrahydrofolate cyclohydrolase activity"/>
    <property type="evidence" value="ECO:0007669"/>
    <property type="project" value="UniProtKB-EC"/>
</dbReference>
<dbReference type="InterPro" id="IPR020867">
    <property type="entry name" value="THF_DH/CycHdrlase_CS"/>
</dbReference>
<dbReference type="Pfam" id="PF00763">
    <property type="entry name" value="THF_DHG_CYH"/>
    <property type="match status" value="1"/>
</dbReference>
<dbReference type="PROSITE" id="PS00722">
    <property type="entry name" value="FTHFS_2"/>
    <property type="match status" value="1"/>
</dbReference>
<dbReference type="EMBL" id="GIFK01002790">
    <property type="protein sequence ID" value="NBJ60493.1"/>
    <property type="molecule type" value="Transcribed_RNA"/>
</dbReference>
<dbReference type="SUPFAM" id="SSF53223">
    <property type="entry name" value="Aminoacid dehydrogenase-like, N-terminal domain"/>
    <property type="match status" value="1"/>
</dbReference>
<evidence type="ECO:0000256" key="18">
    <source>
        <dbReference type="ARBA" id="ARBA00049033"/>
    </source>
</evidence>
<keyword evidence="15" id="KW-0560">Oxidoreductase</keyword>
<dbReference type="CDD" id="cd00477">
    <property type="entry name" value="FTHFS"/>
    <property type="match status" value="1"/>
</dbReference>
<protein>
    <recommendedName>
        <fullName evidence="8">C-1-tetrahydrofolate synthase, cytoplasmic</fullName>
        <ecNumber evidence="7">1.5.1.5</ecNumber>
        <ecNumber evidence="6">3.5.4.9</ecNumber>
        <ecNumber evidence="5">6.3.4.3</ecNumber>
    </recommendedName>
</protein>
<dbReference type="HAMAP" id="MF_01576">
    <property type="entry name" value="THF_DHG_CYH"/>
    <property type="match status" value="1"/>
</dbReference>
<evidence type="ECO:0000256" key="13">
    <source>
        <dbReference type="ARBA" id="ARBA00022840"/>
    </source>
</evidence>
<dbReference type="GO" id="GO:0035999">
    <property type="term" value="P:tetrahydrofolate interconversion"/>
    <property type="evidence" value="ECO:0007669"/>
    <property type="project" value="UniProtKB-UniPathway"/>
</dbReference>
<dbReference type="InterPro" id="IPR046346">
    <property type="entry name" value="Aminoacid_DH-like_N_sf"/>
</dbReference>
<comment type="subunit">
    <text evidence="4">Homodimer.</text>
</comment>
<name>A0A6B2EDS8_9DIPT</name>
<dbReference type="GO" id="GO:0005524">
    <property type="term" value="F:ATP binding"/>
    <property type="evidence" value="ECO:0007669"/>
    <property type="project" value="UniProtKB-KW"/>
</dbReference>
<dbReference type="EC" id="6.3.4.3" evidence="5"/>
<evidence type="ECO:0000313" key="21">
    <source>
        <dbReference type="EMBL" id="NBJ60493.1"/>
    </source>
</evidence>
<dbReference type="FunFam" id="3.10.410.10:FF:000001">
    <property type="entry name" value="Putative formate--tetrahydrofolate ligase"/>
    <property type="match status" value="1"/>
</dbReference>
<evidence type="ECO:0000256" key="15">
    <source>
        <dbReference type="ARBA" id="ARBA00023002"/>
    </source>
</evidence>
<evidence type="ECO:0000256" key="12">
    <source>
        <dbReference type="ARBA" id="ARBA00022801"/>
    </source>
</evidence>
<evidence type="ECO:0000256" key="6">
    <source>
        <dbReference type="ARBA" id="ARBA00012776"/>
    </source>
</evidence>
<dbReference type="UniPathway" id="UPA00193"/>
<evidence type="ECO:0000256" key="2">
    <source>
        <dbReference type="ARBA" id="ARBA00005559"/>
    </source>
</evidence>
<evidence type="ECO:0000256" key="16">
    <source>
        <dbReference type="ARBA" id="ARBA00023268"/>
    </source>
</evidence>
<dbReference type="InterPro" id="IPR020630">
    <property type="entry name" value="THF_DH/CycHdrlase_cat_dom"/>
</dbReference>
<dbReference type="PROSITE" id="PS00766">
    <property type="entry name" value="THF_DHG_CYH_1"/>
    <property type="match status" value="1"/>
</dbReference>
<keyword evidence="9" id="KW-0554">One-carbon metabolism</keyword>
<accession>A0A6B2EDS8</accession>
<evidence type="ECO:0000256" key="3">
    <source>
        <dbReference type="ARBA" id="ARBA00006985"/>
    </source>
</evidence>
<dbReference type="InterPro" id="IPR000672">
    <property type="entry name" value="THF_DH/CycHdrlase"/>
</dbReference>
<dbReference type="PANTHER" id="PTHR48099">
    <property type="entry name" value="C-1-TETRAHYDROFOLATE SYNTHASE, CYTOPLASMIC-RELATED"/>
    <property type="match status" value="1"/>
</dbReference>
<feature type="domain" description="Tetrahydrofolate dehydrogenase/cyclohydrolase NAD(P)-binding" evidence="20">
    <location>
        <begin position="146"/>
        <end position="293"/>
    </location>
</feature>
<dbReference type="FunFam" id="3.40.50.720:FF:000006">
    <property type="entry name" value="Bifunctional protein FolD"/>
    <property type="match status" value="1"/>
</dbReference>
<evidence type="ECO:0000256" key="5">
    <source>
        <dbReference type="ARBA" id="ARBA00012295"/>
    </source>
</evidence>
<dbReference type="InterPro" id="IPR020631">
    <property type="entry name" value="THF_DH/CycHdrlase_NAD-bd_dom"/>
</dbReference>
<keyword evidence="13" id="KW-0067">ATP-binding</keyword>
<dbReference type="SUPFAM" id="SSF51735">
    <property type="entry name" value="NAD(P)-binding Rossmann-fold domains"/>
    <property type="match status" value="1"/>
</dbReference>
<dbReference type="InterPro" id="IPR036291">
    <property type="entry name" value="NAD(P)-bd_dom_sf"/>
</dbReference>
<dbReference type="PRINTS" id="PR00085">
    <property type="entry name" value="THFDHDRGNASE"/>
</dbReference>
<dbReference type="InterPro" id="IPR000559">
    <property type="entry name" value="Formate_THF_ligase"/>
</dbReference>
<dbReference type="PROSITE" id="PS00721">
    <property type="entry name" value="FTHFS_1"/>
    <property type="match status" value="1"/>
</dbReference>
<dbReference type="InterPro" id="IPR027417">
    <property type="entry name" value="P-loop_NTPase"/>
</dbReference>
<feature type="domain" description="Tetrahydrofolate dehydrogenase/cyclohydrolase catalytic" evidence="19">
    <location>
        <begin position="8"/>
        <end position="126"/>
    </location>
</feature>
<organism evidence="21">
    <name type="scientific">Phlebotomus kandelakii</name>
    <dbReference type="NCBI Taxonomy" id="1109342"/>
    <lineage>
        <taxon>Eukaryota</taxon>
        <taxon>Metazoa</taxon>
        <taxon>Ecdysozoa</taxon>
        <taxon>Arthropoda</taxon>
        <taxon>Hexapoda</taxon>
        <taxon>Insecta</taxon>
        <taxon>Pterygota</taxon>
        <taxon>Neoptera</taxon>
        <taxon>Endopterygota</taxon>
        <taxon>Diptera</taxon>
        <taxon>Nematocera</taxon>
        <taxon>Psychodoidea</taxon>
        <taxon>Psychodidae</taxon>
        <taxon>Phlebotomus</taxon>
        <taxon>Larroussius</taxon>
    </lineage>
</organism>
<comment type="catalytic activity">
    <reaction evidence="17">
        <text>(6R)-5,10-methenyltetrahydrofolate + H2O = (6R)-10-formyltetrahydrofolate + H(+)</text>
        <dbReference type="Rhea" id="RHEA:23700"/>
        <dbReference type="ChEBI" id="CHEBI:15377"/>
        <dbReference type="ChEBI" id="CHEBI:15378"/>
        <dbReference type="ChEBI" id="CHEBI:57455"/>
        <dbReference type="ChEBI" id="CHEBI:195366"/>
        <dbReference type="EC" id="3.5.4.9"/>
    </reaction>
</comment>
<reference evidence="21" key="1">
    <citation type="submission" date="2019-10" db="EMBL/GenBank/DDBJ databases">
        <title>Short sand fly seasons in Tbilisi, Georgia, hinder development of host immunity to saliva of the visceral leishmaniasis vector Phlebotomus kandelakii.</title>
        <authorList>
            <person name="Oliveira F."/>
            <person name="Giorgobiani E."/>
            <person name="Guimaraes-Costa A.B."/>
            <person name="Abdeladhim M."/>
            <person name="Oristian J."/>
            <person name="Tskhvaradze L."/>
            <person name="Tsertsvadze N."/>
            <person name="Zakalashvili M."/>
            <person name="Valenzuela J.G."/>
            <person name="Kamhawi S."/>
        </authorList>
    </citation>
    <scope>NUCLEOTIDE SEQUENCE</scope>
    <source>
        <strain evidence="21">Wild-capture in Tbilisi</strain>
        <tissue evidence="21">Salivary glands</tissue>
    </source>
</reference>
<evidence type="ECO:0000256" key="9">
    <source>
        <dbReference type="ARBA" id="ARBA00022563"/>
    </source>
</evidence>
<dbReference type="Pfam" id="PF02882">
    <property type="entry name" value="THF_DHG_CYH_C"/>
    <property type="match status" value="1"/>
</dbReference>
<evidence type="ECO:0000259" key="19">
    <source>
        <dbReference type="Pfam" id="PF00763"/>
    </source>
</evidence>
<evidence type="ECO:0000256" key="10">
    <source>
        <dbReference type="ARBA" id="ARBA00022598"/>
    </source>
</evidence>